<evidence type="ECO:0000256" key="1">
    <source>
        <dbReference type="ARBA" id="ARBA00006484"/>
    </source>
</evidence>
<name>A0A6A4GE79_9AGAR</name>
<dbReference type="SUPFAM" id="SSF51735">
    <property type="entry name" value="NAD(P)-binding Rossmann-fold domains"/>
    <property type="match status" value="1"/>
</dbReference>
<comment type="similarity">
    <text evidence="1">Belongs to the short-chain dehydrogenases/reductases (SDR) family.</text>
</comment>
<evidence type="ECO:0000256" key="2">
    <source>
        <dbReference type="ARBA" id="ARBA00023002"/>
    </source>
</evidence>
<dbReference type="Pfam" id="PF13561">
    <property type="entry name" value="adh_short_C2"/>
    <property type="match status" value="1"/>
</dbReference>
<sequence length="174" mass="18316">SSRSIGASIAIHLASEGAMVMVNYVGNADAAASVVSQINSKADVSTIAGAQTLLDAALKEFGRIDILVLNAGIMGSKVLADVDEAFFDNHMNINVKGPLFLVKAAAPLMTEGSIINQYSYVPQEANPIFLLNSLTAQATVPSNSLVSSSLRKGVYETCWLVHISQRSRHAAVSP</sequence>
<dbReference type="Proteomes" id="UP000799118">
    <property type="component" value="Unassembled WGS sequence"/>
</dbReference>
<dbReference type="Gene3D" id="3.40.50.720">
    <property type="entry name" value="NAD(P)-binding Rossmann-like Domain"/>
    <property type="match status" value="1"/>
</dbReference>
<dbReference type="PANTHER" id="PTHR48107">
    <property type="entry name" value="NADPH-DEPENDENT ALDEHYDE REDUCTASE-LIKE PROTEIN, CHLOROPLASTIC-RELATED"/>
    <property type="match status" value="1"/>
</dbReference>
<dbReference type="GO" id="GO:0016614">
    <property type="term" value="F:oxidoreductase activity, acting on CH-OH group of donors"/>
    <property type="evidence" value="ECO:0007669"/>
    <property type="project" value="UniProtKB-ARBA"/>
</dbReference>
<feature type="non-terminal residue" evidence="3">
    <location>
        <position position="1"/>
    </location>
</feature>
<dbReference type="InterPro" id="IPR002347">
    <property type="entry name" value="SDR_fam"/>
</dbReference>
<gene>
    <name evidence="3" type="ORF">BT96DRAFT_929578</name>
</gene>
<keyword evidence="4" id="KW-1185">Reference proteome</keyword>
<accession>A0A6A4GE79</accession>
<evidence type="ECO:0000313" key="4">
    <source>
        <dbReference type="Proteomes" id="UP000799118"/>
    </source>
</evidence>
<organism evidence="3 4">
    <name type="scientific">Gymnopus androsaceus JB14</name>
    <dbReference type="NCBI Taxonomy" id="1447944"/>
    <lineage>
        <taxon>Eukaryota</taxon>
        <taxon>Fungi</taxon>
        <taxon>Dikarya</taxon>
        <taxon>Basidiomycota</taxon>
        <taxon>Agaricomycotina</taxon>
        <taxon>Agaricomycetes</taxon>
        <taxon>Agaricomycetidae</taxon>
        <taxon>Agaricales</taxon>
        <taxon>Marasmiineae</taxon>
        <taxon>Omphalotaceae</taxon>
        <taxon>Gymnopus</taxon>
    </lineage>
</organism>
<keyword evidence="2" id="KW-0560">Oxidoreductase</keyword>
<dbReference type="AlphaFoldDB" id="A0A6A4GE79"/>
<dbReference type="PANTHER" id="PTHR48107:SF7">
    <property type="entry name" value="RE15974P"/>
    <property type="match status" value="1"/>
</dbReference>
<dbReference type="OrthoDB" id="5327538at2759"/>
<reference evidence="3" key="1">
    <citation type="journal article" date="2019" name="Environ. Microbiol.">
        <title>Fungal ecological strategies reflected in gene transcription - a case study of two litter decomposers.</title>
        <authorList>
            <person name="Barbi F."/>
            <person name="Kohler A."/>
            <person name="Barry K."/>
            <person name="Baskaran P."/>
            <person name="Daum C."/>
            <person name="Fauchery L."/>
            <person name="Ihrmark K."/>
            <person name="Kuo A."/>
            <person name="LaButti K."/>
            <person name="Lipzen A."/>
            <person name="Morin E."/>
            <person name="Grigoriev I.V."/>
            <person name="Henrissat B."/>
            <person name="Lindahl B."/>
            <person name="Martin F."/>
        </authorList>
    </citation>
    <scope>NUCLEOTIDE SEQUENCE</scope>
    <source>
        <strain evidence="3">JB14</strain>
    </source>
</reference>
<evidence type="ECO:0000313" key="3">
    <source>
        <dbReference type="EMBL" id="KAE9383814.1"/>
    </source>
</evidence>
<protein>
    <submittedName>
        <fullName evidence="3">NAD(P)-binding protein</fullName>
    </submittedName>
</protein>
<dbReference type="EMBL" id="ML770314">
    <property type="protein sequence ID" value="KAE9383814.1"/>
    <property type="molecule type" value="Genomic_DNA"/>
</dbReference>
<dbReference type="InterPro" id="IPR036291">
    <property type="entry name" value="NAD(P)-bd_dom_sf"/>
</dbReference>
<proteinExistence type="inferred from homology"/>